<protein>
    <submittedName>
        <fullName evidence="1">Uncharacterized protein</fullName>
    </submittedName>
</protein>
<dbReference type="EMBL" id="JAUSRA010000001">
    <property type="protein sequence ID" value="MDP9795876.1"/>
    <property type="molecule type" value="Genomic_DNA"/>
</dbReference>
<name>A0ABT9MXW7_9ACTN</name>
<comment type="caution">
    <text evidence="1">The sequence shown here is derived from an EMBL/GenBank/DDBJ whole genome shotgun (WGS) entry which is preliminary data.</text>
</comment>
<organism evidence="1 2">
    <name type="scientific">Catenuloplanes nepalensis</name>
    <dbReference type="NCBI Taxonomy" id="587533"/>
    <lineage>
        <taxon>Bacteria</taxon>
        <taxon>Bacillati</taxon>
        <taxon>Actinomycetota</taxon>
        <taxon>Actinomycetes</taxon>
        <taxon>Micromonosporales</taxon>
        <taxon>Micromonosporaceae</taxon>
        <taxon>Catenuloplanes</taxon>
    </lineage>
</organism>
<proteinExistence type="predicted"/>
<sequence length="96" mass="10374">MIELRGTTEQIITIAGMDAFPLGVTFSTGGSQTREALTETARWVTERGVRILHRRRSYPLAEAAAAHTGSEYGKLTLTLPQHGARCGHGAVVRVGR</sequence>
<evidence type="ECO:0000313" key="1">
    <source>
        <dbReference type="EMBL" id="MDP9795876.1"/>
    </source>
</evidence>
<accession>A0ABT9MXW7</accession>
<keyword evidence="2" id="KW-1185">Reference proteome</keyword>
<reference evidence="1 2" key="1">
    <citation type="submission" date="2023-07" db="EMBL/GenBank/DDBJ databases">
        <title>Sequencing the genomes of 1000 actinobacteria strains.</title>
        <authorList>
            <person name="Klenk H.-P."/>
        </authorList>
    </citation>
    <scope>NUCLEOTIDE SEQUENCE [LARGE SCALE GENOMIC DNA]</scope>
    <source>
        <strain evidence="1 2">DSM 44710</strain>
    </source>
</reference>
<dbReference type="RefSeq" id="WP_306832029.1">
    <property type="nucleotide sequence ID" value="NZ_JAUSRA010000001.1"/>
</dbReference>
<dbReference type="Proteomes" id="UP001240984">
    <property type="component" value="Unassembled WGS sequence"/>
</dbReference>
<evidence type="ECO:0000313" key="2">
    <source>
        <dbReference type="Proteomes" id="UP001240984"/>
    </source>
</evidence>
<gene>
    <name evidence="1" type="ORF">J2S43_004388</name>
</gene>